<gene>
    <name evidence="2" type="ORF">SAMN05421508_11715</name>
</gene>
<evidence type="ECO:0000313" key="3">
    <source>
        <dbReference type="Proteomes" id="UP000219621"/>
    </source>
</evidence>
<dbReference type="CDD" id="cd03454">
    <property type="entry name" value="YdeM"/>
    <property type="match status" value="1"/>
</dbReference>
<dbReference type="Proteomes" id="UP000219621">
    <property type="component" value="Unassembled WGS sequence"/>
</dbReference>
<reference evidence="2 3" key="1">
    <citation type="submission" date="2017-09" db="EMBL/GenBank/DDBJ databases">
        <authorList>
            <person name="Ehlers B."/>
            <person name="Leendertz F.H."/>
        </authorList>
    </citation>
    <scope>NUCLEOTIDE SEQUENCE [LARGE SCALE GENOMIC DNA]</scope>
    <source>
        <strain evidence="2 3">USBA 140</strain>
    </source>
</reference>
<protein>
    <submittedName>
        <fullName evidence="2">Acyl dehydratase</fullName>
    </submittedName>
</protein>
<dbReference type="EMBL" id="OCNJ01000017">
    <property type="protein sequence ID" value="SOE01236.1"/>
    <property type="molecule type" value="Genomic_DNA"/>
</dbReference>
<sequence length="147" mass="15673">MLTFADFQPGQSFALGRRSLSAAEIKAFAADYDPQPFHTDETAAAASAFEGLCASGWQTAGVFMRLFVDGLLHRTASMGSPGVDALRWLAPVRPDQDLEGRATVEAVKPSRSRPDRGFVTFRCELLDAATGTVVFTMTAPLMIGTGG</sequence>
<dbReference type="OrthoDB" id="9797938at2"/>
<dbReference type="InterPro" id="IPR029069">
    <property type="entry name" value="HotDog_dom_sf"/>
</dbReference>
<dbReference type="SUPFAM" id="SSF54637">
    <property type="entry name" value="Thioesterase/thiol ester dehydrase-isomerase"/>
    <property type="match status" value="1"/>
</dbReference>
<dbReference type="RefSeq" id="WP_097281561.1">
    <property type="nucleotide sequence ID" value="NZ_OCNJ01000017.1"/>
</dbReference>
<keyword evidence="3" id="KW-1185">Reference proteome</keyword>
<proteinExistence type="predicted"/>
<evidence type="ECO:0000313" key="2">
    <source>
        <dbReference type="EMBL" id="SOE01236.1"/>
    </source>
</evidence>
<dbReference type="InterPro" id="IPR002539">
    <property type="entry name" value="MaoC-like_dom"/>
</dbReference>
<evidence type="ECO:0000259" key="1">
    <source>
        <dbReference type="Pfam" id="PF01575"/>
    </source>
</evidence>
<dbReference type="PANTHER" id="PTHR43437">
    <property type="entry name" value="HYDROXYACYL-THIOESTER DEHYDRATASE TYPE 2, MITOCHONDRIAL-RELATED"/>
    <property type="match status" value="1"/>
</dbReference>
<accession>A0A286H1A0</accession>
<dbReference type="GO" id="GO:0006633">
    <property type="term" value="P:fatty acid biosynthetic process"/>
    <property type="evidence" value="ECO:0007669"/>
    <property type="project" value="TreeGrafter"/>
</dbReference>
<feature type="domain" description="MaoC-like" evidence="1">
    <location>
        <begin position="9"/>
        <end position="111"/>
    </location>
</feature>
<dbReference type="GO" id="GO:0019171">
    <property type="term" value="F:(3R)-hydroxyacyl-[acyl-carrier-protein] dehydratase activity"/>
    <property type="evidence" value="ECO:0007669"/>
    <property type="project" value="TreeGrafter"/>
</dbReference>
<organism evidence="2 3">
    <name type="scientific">Caenispirillum bisanense</name>
    <dbReference type="NCBI Taxonomy" id="414052"/>
    <lineage>
        <taxon>Bacteria</taxon>
        <taxon>Pseudomonadati</taxon>
        <taxon>Pseudomonadota</taxon>
        <taxon>Alphaproteobacteria</taxon>
        <taxon>Rhodospirillales</taxon>
        <taxon>Novispirillaceae</taxon>
        <taxon>Caenispirillum</taxon>
    </lineage>
</organism>
<dbReference type="Pfam" id="PF01575">
    <property type="entry name" value="MaoC_dehydratas"/>
    <property type="match status" value="1"/>
</dbReference>
<dbReference type="Gene3D" id="3.10.129.10">
    <property type="entry name" value="Hotdog Thioesterase"/>
    <property type="match status" value="1"/>
</dbReference>
<dbReference type="InterPro" id="IPR050965">
    <property type="entry name" value="UPF0336/Enoyl-CoA_hydratase"/>
</dbReference>
<dbReference type="PANTHER" id="PTHR43437:SF3">
    <property type="entry name" value="HYDROXYACYL-THIOESTER DEHYDRATASE TYPE 2, MITOCHONDRIAL"/>
    <property type="match status" value="1"/>
</dbReference>
<dbReference type="AlphaFoldDB" id="A0A286H1A0"/>
<name>A0A286H1A0_9PROT</name>